<dbReference type="RefSeq" id="WP_134436836.1">
    <property type="nucleotide sequence ID" value="NZ_SOML01000008.1"/>
</dbReference>
<feature type="chain" id="PRO_5021372261" evidence="1">
    <location>
        <begin position="20"/>
        <end position="612"/>
    </location>
</feature>
<keyword evidence="4" id="KW-1185">Reference proteome</keyword>
<dbReference type="InterPro" id="IPR048482">
    <property type="entry name" value="GH141_ins"/>
</dbReference>
<dbReference type="PANTHER" id="PTHR36453:SF1">
    <property type="entry name" value="RIGHT HANDED BETA HELIX DOMAIN-CONTAINING PROTEIN"/>
    <property type="match status" value="1"/>
</dbReference>
<dbReference type="Gene3D" id="2.160.20.10">
    <property type="entry name" value="Single-stranded right-handed beta-helix, Pectin lyase-like"/>
    <property type="match status" value="2"/>
</dbReference>
<dbReference type="Proteomes" id="UP000297861">
    <property type="component" value="Unassembled WGS sequence"/>
</dbReference>
<dbReference type="SUPFAM" id="SSF51126">
    <property type="entry name" value="Pectin lyase-like"/>
    <property type="match status" value="2"/>
</dbReference>
<dbReference type="InterPro" id="IPR006626">
    <property type="entry name" value="PbH1"/>
</dbReference>
<reference evidence="3 4" key="1">
    <citation type="submission" date="2019-03" db="EMBL/GenBank/DDBJ databases">
        <title>San Antonio Military Medical Center submission to MRSN (WRAIR), pending publication.</title>
        <authorList>
            <person name="Blyth D.M."/>
            <person name="Mccarthy S.L."/>
            <person name="Schall S.E."/>
            <person name="Stam J.A."/>
            <person name="Ong A.C."/>
            <person name="Mcgann P.T."/>
        </authorList>
    </citation>
    <scope>NUCLEOTIDE SEQUENCE [LARGE SCALE GENOMIC DNA]</scope>
    <source>
        <strain evidence="3 4">MRSN571793</strain>
    </source>
</reference>
<feature type="domain" description="GH141-like insertion" evidence="2">
    <location>
        <begin position="118"/>
        <end position="270"/>
    </location>
</feature>
<keyword evidence="1" id="KW-0732">Signal</keyword>
<dbReference type="InterPro" id="IPR011050">
    <property type="entry name" value="Pectin_lyase_fold/virulence"/>
</dbReference>
<evidence type="ECO:0000313" key="3">
    <source>
        <dbReference type="EMBL" id="TFD95415.1"/>
    </source>
</evidence>
<dbReference type="SMART" id="SM00710">
    <property type="entry name" value="PbH1"/>
    <property type="match status" value="7"/>
</dbReference>
<feature type="signal peptide" evidence="1">
    <location>
        <begin position="1"/>
        <end position="19"/>
    </location>
</feature>
<dbReference type="Pfam" id="PF21231">
    <property type="entry name" value="GH141_M"/>
    <property type="match status" value="1"/>
</dbReference>
<gene>
    <name evidence="3" type="ORF">E2605_13450</name>
</gene>
<sequence>MIKYIHTLFAFCCAFALSGAEIYVSTKGNDFDDGSKNKPKVTLNAALREAREYRRLSKIKKDEAIHIRVNGGTYNLYEPLFIRPEDSGTESSPTIIEAINGTPVLSGGMQISNWKKEGKYWTASIPRFNGNRITFRQLWVNGNKAIRARNVSDFEKMDRIRSNDKKNETLWVPASSVKGLENAPNLELVIHQMWAIANLRVKSIVVQGDSAGIKFHNPEARIQFEHPWPQPMIKEGFNSAFYFTNAFQLIDKPGEWYHDIDSNKIYYLPRSEEDMKTAEVIVPTLETLVDIKGTIDRPVKHIQFKGIDFRYTTWTRPSEKGHVPLQAGMYLLDGYKLRPPGVHGNLNKGIENQAWIGRPPAAVMVEFAENTIFDNCKFQHLGSCGIDFVSASRYDIVNGCTFSDIAGNAMQIGKMSDIGMESHLPYDPSDKRELCSYQTISNNLITDVANEDWGCVAICAGFVTDINIEHNEISEISYTGISLGWGWTKTVNCMRNNRIHANYIHHYGKHMYDVAGIYTLSVQSKSFITENRVEDIYSPSYVHDPQHWFYLYTDEGSSFITVKDNWTPQEKYLQNANGPGNIWENNGPMVADSIKTRAGLEPEYKHLKSLYP</sequence>
<dbReference type="OrthoDB" id="9808066at2"/>
<name>A0A4Y8KZL2_9BACT</name>
<dbReference type="InterPro" id="IPR012334">
    <property type="entry name" value="Pectin_lyas_fold"/>
</dbReference>
<evidence type="ECO:0000259" key="2">
    <source>
        <dbReference type="Pfam" id="PF21231"/>
    </source>
</evidence>
<proteinExistence type="predicted"/>
<dbReference type="PANTHER" id="PTHR36453">
    <property type="entry name" value="SECRETED PROTEIN-RELATED"/>
    <property type="match status" value="1"/>
</dbReference>
<evidence type="ECO:0000256" key="1">
    <source>
        <dbReference type="SAM" id="SignalP"/>
    </source>
</evidence>
<dbReference type="STRING" id="1121485.GCA_000426485_01514"/>
<dbReference type="EMBL" id="SOML01000008">
    <property type="protein sequence ID" value="TFD95415.1"/>
    <property type="molecule type" value="Genomic_DNA"/>
</dbReference>
<evidence type="ECO:0000313" key="4">
    <source>
        <dbReference type="Proteomes" id="UP000297861"/>
    </source>
</evidence>
<protein>
    <submittedName>
        <fullName evidence="3">Right-handed parallel beta-helix repeat-containing protein</fullName>
    </submittedName>
</protein>
<accession>A0A4Y8KZL2</accession>
<comment type="caution">
    <text evidence="3">The sequence shown here is derived from an EMBL/GenBank/DDBJ whole genome shotgun (WGS) entry which is preliminary data.</text>
</comment>
<dbReference type="AlphaFoldDB" id="A0A4Y8KZL2"/>
<organism evidence="3 4">
    <name type="scientific">Dysgonomonas capnocytophagoides</name>
    <dbReference type="NCBI Taxonomy" id="45254"/>
    <lineage>
        <taxon>Bacteria</taxon>
        <taxon>Pseudomonadati</taxon>
        <taxon>Bacteroidota</taxon>
        <taxon>Bacteroidia</taxon>
        <taxon>Bacteroidales</taxon>
        <taxon>Dysgonomonadaceae</taxon>
        <taxon>Dysgonomonas</taxon>
    </lineage>
</organism>